<dbReference type="InterPro" id="IPR021327">
    <property type="entry name" value="DUF2934"/>
</dbReference>
<dbReference type="RefSeq" id="WP_331376453.1">
    <property type="nucleotide sequence ID" value="NZ_CP133152.1"/>
</dbReference>
<sequence length="103" mass="11300">MKTDGEELIRKRAYELWERAGRPEGDGLKHWFEAAEEIQAAGINRGGEPKNAAPSGDALASADPSEGKKPRKSAARKQQDDAKPKKSPASKSRNKKGERTESR</sequence>
<feature type="region of interest" description="Disordered" evidence="1">
    <location>
        <begin position="40"/>
        <end position="103"/>
    </location>
</feature>
<dbReference type="Proteomes" id="UP001432360">
    <property type="component" value="Plasmid pSchITTGS70d"/>
</dbReference>
<proteinExistence type="predicted"/>
<reference evidence="2" key="1">
    <citation type="submission" date="2023-08" db="EMBL/GenBank/DDBJ databases">
        <title>Complete genome sequence of Sinorhizobium chiapanecum ITTG S70 isolated from Acaciella angustissima nodules in Chiapas-Mexico.</title>
        <authorList>
            <person name="Rincon-Rosales R."/>
            <person name="Rogel M.A."/>
            <person name="Rincon-Medina C.I."/>
            <person name="Guerrero G."/>
            <person name="Manzano-Gomez L.A."/>
            <person name="Lopez-Lopez A."/>
            <person name="Rincon Molina F.A."/>
            <person name="Martinez-Romero E."/>
        </authorList>
    </citation>
    <scope>NUCLEOTIDE SEQUENCE</scope>
    <source>
        <strain evidence="2">ITTG S70</strain>
        <plasmid evidence="2">pSchITTGS70d</plasmid>
    </source>
</reference>
<protein>
    <submittedName>
        <fullName evidence="2">DUF2934 domain-containing protein</fullName>
    </submittedName>
</protein>
<evidence type="ECO:0000313" key="2">
    <source>
        <dbReference type="EMBL" id="WVT07434.1"/>
    </source>
</evidence>
<keyword evidence="2" id="KW-0614">Plasmid</keyword>
<gene>
    <name evidence="2" type="ORF">RB548_25010</name>
</gene>
<accession>A0ABZ2BNH9</accession>
<dbReference type="Pfam" id="PF11154">
    <property type="entry name" value="DUF2934"/>
    <property type="match status" value="1"/>
</dbReference>
<evidence type="ECO:0000313" key="3">
    <source>
        <dbReference type="Proteomes" id="UP001432360"/>
    </source>
</evidence>
<feature type="compositionally biased region" description="Basic residues" evidence="1">
    <location>
        <begin position="85"/>
        <end position="94"/>
    </location>
</feature>
<geneLocation type="plasmid" evidence="2 3">
    <name>pSchITTGS70d</name>
</geneLocation>
<name>A0ABZ2BNH9_9HYPH</name>
<dbReference type="EMBL" id="CP133152">
    <property type="protein sequence ID" value="WVT07434.1"/>
    <property type="molecule type" value="Genomic_DNA"/>
</dbReference>
<evidence type="ECO:0000256" key="1">
    <source>
        <dbReference type="SAM" id="MobiDB-lite"/>
    </source>
</evidence>
<keyword evidence="3" id="KW-1185">Reference proteome</keyword>
<organism evidence="2 3">
    <name type="scientific">Sinorhizobium chiapasense</name>
    <dbReference type="NCBI Taxonomy" id="501572"/>
    <lineage>
        <taxon>Bacteria</taxon>
        <taxon>Pseudomonadati</taxon>
        <taxon>Pseudomonadota</taxon>
        <taxon>Alphaproteobacteria</taxon>
        <taxon>Hyphomicrobiales</taxon>
        <taxon>Rhizobiaceae</taxon>
        <taxon>Sinorhizobium/Ensifer group</taxon>
        <taxon>Sinorhizobium</taxon>
    </lineage>
</organism>